<keyword evidence="1 3" id="KW-0238">DNA-binding</keyword>
<dbReference type="Gene3D" id="1.10.10.10">
    <property type="entry name" value="Winged helix-like DNA-binding domain superfamily/Winged helix DNA-binding domain"/>
    <property type="match status" value="1"/>
</dbReference>
<reference evidence="6" key="1">
    <citation type="journal article" date="2014" name="Int. J. Syst. Evol. Microbiol.">
        <title>Complete genome sequence of Corynebacterium casei LMG S-19264T (=DSM 44701T), isolated from a smear-ripened cheese.</title>
        <authorList>
            <consortium name="US DOE Joint Genome Institute (JGI-PGF)"/>
            <person name="Walter F."/>
            <person name="Albersmeier A."/>
            <person name="Kalinowski J."/>
            <person name="Ruckert C."/>
        </authorList>
    </citation>
    <scope>NUCLEOTIDE SEQUENCE</scope>
    <source>
        <strain evidence="6">KCTC 42731</strain>
    </source>
</reference>
<dbReference type="InterPro" id="IPR039420">
    <property type="entry name" value="WalR-like"/>
</dbReference>
<dbReference type="Gene3D" id="6.10.250.690">
    <property type="match status" value="1"/>
</dbReference>
<name>A0A919BLT0_9GAMM</name>
<protein>
    <submittedName>
        <fullName evidence="6">DNA-binding response regulator</fullName>
    </submittedName>
</protein>
<feature type="modified residue" description="4-aspartylphosphate" evidence="2">
    <location>
        <position position="55"/>
    </location>
</feature>
<evidence type="ECO:0000259" key="5">
    <source>
        <dbReference type="PROSITE" id="PS51755"/>
    </source>
</evidence>
<dbReference type="InterPro" id="IPR001789">
    <property type="entry name" value="Sig_transdc_resp-reg_receiver"/>
</dbReference>
<dbReference type="CDD" id="cd00383">
    <property type="entry name" value="trans_reg_C"/>
    <property type="match status" value="1"/>
</dbReference>
<evidence type="ECO:0000313" key="6">
    <source>
        <dbReference type="EMBL" id="GHF97884.1"/>
    </source>
</evidence>
<dbReference type="SMART" id="SM00448">
    <property type="entry name" value="REC"/>
    <property type="match status" value="1"/>
</dbReference>
<dbReference type="GO" id="GO:0000976">
    <property type="term" value="F:transcription cis-regulatory region binding"/>
    <property type="evidence" value="ECO:0007669"/>
    <property type="project" value="TreeGrafter"/>
</dbReference>
<dbReference type="GO" id="GO:0005829">
    <property type="term" value="C:cytosol"/>
    <property type="evidence" value="ECO:0007669"/>
    <property type="project" value="TreeGrafter"/>
</dbReference>
<dbReference type="PROSITE" id="PS50110">
    <property type="entry name" value="RESPONSE_REGULATORY"/>
    <property type="match status" value="1"/>
</dbReference>
<evidence type="ECO:0000259" key="4">
    <source>
        <dbReference type="PROSITE" id="PS50110"/>
    </source>
</evidence>
<keyword evidence="2" id="KW-0597">Phosphoprotein</keyword>
<feature type="DNA-binding region" description="OmpR/PhoB-type" evidence="3">
    <location>
        <begin position="128"/>
        <end position="227"/>
    </location>
</feature>
<dbReference type="GO" id="GO:0000156">
    <property type="term" value="F:phosphorelay response regulator activity"/>
    <property type="evidence" value="ECO:0007669"/>
    <property type="project" value="TreeGrafter"/>
</dbReference>
<dbReference type="RefSeq" id="WP_189771728.1">
    <property type="nucleotide sequence ID" value="NZ_BNCK01000006.1"/>
</dbReference>
<dbReference type="GO" id="GO:0006355">
    <property type="term" value="P:regulation of DNA-templated transcription"/>
    <property type="evidence" value="ECO:0007669"/>
    <property type="project" value="InterPro"/>
</dbReference>
<dbReference type="PROSITE" id="PS51755">
    <property type="entry name" value="OMPR_PHOB"/>
    <property type="match status" value="1"/>
</dbReference>
<dbReference type="Pfam" id="PF00072">
    <property type="entry name" value="Response_reg"/>
    <property type="match status" value="1"/>
</dbReference>
<feature type="domain" description="Response regulatory" evidence="4">
    <location>
        <begin position="6"/>
        <end position="118"/>
    </location>
</feature>
<organism evidence="6 7">
    <name type="scientific">Thalassotalea marina</name>
    <dbReference type="NCBI Taxonomy" id="1673741"/>
    <lineage>
        <taxon>Bacteria</taxon>
        <taxon>Pseudomonadati</taxon>
        <taxon>Pseudomonadota</taxon>
        <taxon>Gammaproteobacteria</taxon>
        <taxon>Alteromonadales</taxon>
        <taxon>Colwelliaceae</taxon>
        <taxon>Thalassotalea</taxon>
    </lineage>
</organism>
<dbReference type="PANTHER" id="PTHR48111">
    <property type="entry name" value="REGULATOR OF RPOS"/>
    <property type="match status" value="1"/>
</dbReference>
<dbReference type="Gene3D" id="3.40.50.2300">
    <property type="match status" value="1"/>
</dbReference>
<dbReference type="GO" id="GO:0032993">
    <property type="term" value="C:protein-DNA complex"/>
    <property type="evidence" value="ECO:0007669"/>
    <property type="project" value="TreeGrafter"/>
</dbReference>
<keyword evidence="7" id="KW-1185">Reference proteome</keyword>
<accession>A0A919BLT0</accession>
<evidence type="ECO:0000256" key="1">
    <source>
        <dbReference type="ARBA" id="ARBA00023125"/>
    </source>
</evidence>
<dbReference type="InterPro" id="IPR036388">
    <property type="entry name" value="WH-like_DNA-bd_sf"/>
</dbReference>
<dbReference type="PANTHER" id="PTHR48111:SF59">
    <property type="entry name" value="TRANSCRIPTIONAL REGULATORY PROTEIN BAER"/>
    <property type="match status" value="1"/>
</dbReference>
<dbReference type="AlphaFoldDB" id="A0A919BLT0"/>
<dbReference type="SMART" id="SM00862">
    <property type="entry name" value="Trans_reg_C"/>
    <property type="match status" value="1"/>
</dbReference>
<reference evidence="6" key="2">
    <citation type="submission" date="2020-09" db="EMBL/GenBank/DDBJ databases">
        <authorList>
            <person name="Sun Q."/>
            <person name="Kim S."/>
        </authorList>
    </citation>
    <scope>NUCLEOTIDE SEQUENCE</scope>
    <source>
        <strain evidence="6">KCTC 42731</strain>
    </source>
</reference>
<dbReference type="EMBL" id="BNCK01000006">
    <property type="protein sequence ID" value="GHF97884.1"/>
    <property type="molecule type" value="Genomic_DNA"/>
</dbReference>
<dbReference type="InterPro" id="IPR011006">
    <property type="entry name" value="CheY-like_superfamily"/>
</dbReference>
<dbReference type="Proteomes" id="UP000623842">
    <property type="component" value="Unassembled WGS sequence"/>
</dbReference>
<evidence type="ECO:0000256" key="2">
    <source>
        <dbReference type="PROSITE-ProRule" id="PRU00169"/>
    </source>
</evidence>
<dbReference type="InterPro" id="IPR001867">
    <property type="entry name" value="OmpR/PhoB-type_DNA-bd"/>
</dbReference>
<proteinExistence type="predicted"/>
<sequence>MLNDICILYVEDDKSSAEILTLYLQKQGYKVTYCDNAIDANRALDNLSFHLAIFDIMLPGGDGRTLLEKAVEKSLPSMMVTAKVAENDRINGFDLGADDYVCKPYSPREVVSRVQALLKRTYRETVQTKNLRFQGLQIDLQTKLVEVNEQAIKLTAVEFSMLTYLANKAQHIISRDQLISQVWGDTAEITDRAVDTHLANLRKKLGDSKKAPKFIATHYGQGYQFIAGKVS</sequence>
<feature type="domain" description="OmpR/PhoB-type" evidence="5">
    <location>
        <begin position="128"/>
        <end position="227"/>
    </location>
</feature>
<dbReference type="SUPFAM" id="SSF52172">
    <property type="entry name" value="CheY-like"/>
    <property type="match status" value="1"/>
</dbReference>
<comment type="caution">
    <text evidence="6">The sequence shown here is derived from an EMBL/GenBank/DDBJ whole genome shotgun (WGS) entry which is preliminary data.</text>
</comment>
<evidence type="ECO:0000256" key="3">
    <source>
        <dbReference type="PROSITE-ProRule" id="PRU01091"/>
    </source>
</evidence>
<evidence type="ECO:0000313" key="7">
    <source>
        <dbReference type="Proteomes" id="UP000623842"/>
    </source>
</evidence>
<gene>
    <name evidence="6" type="ORF">GCM10017161_27740</name>
</gene>
<dbReference type="Pfam" id="PF00486">
    <property type="entry name" value="Trans_reg_C"/>
    <property type="match status" value="1"/>
</dbReference>